<dbReference type="Gene3D" id="1.25.40.10">
    <property type="entry name" value="Tetratricopeptide repeat domain"/>
    <property type="match status" value="1"/>
</dbReference>
<accession>A0ABQ6VX73</accession>
<comment type="caution">
    <text evidence="1">The sequence shown here is derived from an EMBL/GenBank/DDBJ whole genome shotgun (WGS) entry which is preliminary data.</text>
</comment>
<name>A0ABQ6VX73_9PROT</name>
<dbReference type="RefSeq" id="WP_194285444.1">
    <property type="nucleotide sequence ID" value="NZ_QYAZ01000001.1"/>
</dbReference>
<dbReference type="SUPFAM" id="SSF48452">
    <property type="entry name" value="TPR-like"/>
    <property type="match status" value="1"/>
</dbReference>
<reference evidence="1 2" key="1">
    <citation type="submission" date="2018-09" db="EMBL/GenBank/DDBJ databases">
        <title>Genome sequence and characterization of the bcs clusters for the production of nanocellulose from the low pH resistant strain Komagataeibacter medellinensis ID13488.</title>
        <authorList>
            <person name="Hernandez-Arriaga A.M."/>
            <person name="Del Cerro C."/>
            <person name="Urbina L."/>
            <person name="Eceiza A."/>
            <person name="Retegi A."/>
            <person name="Prieto M.A."/>
        </authorList>
    </citation>
    <scope>NUCLEOTIDE SEQUENCE [LARGE SCALE GENOMIC DNA]</scope>
    <source>
        <strain evidence="1 2">ID13488</strain>
    </source>
</reference>
<dbReference type="InterPro" id="IPR011990">
    <property type="entry name" value="TPR-like_helical_dom_sf"/>
</dbReference>
<protein>
    <submittedName>
        <fullName evidence="1">Uncharacterized protein</fullName>
    </submittedName>
</protein>
<organism evidence="1 2">
    <name type="scientific">Komagataeibacter medellinensis</name>
    <dbReference type="NCBI Taxonomy" id="1177712"/>
    <lineage>
        <taxon>Bacteria</taxon>
        <taxon>Pseudomonadati</taxon>
        <taxon>Pseudomonadota</taxon>
        <taxon>Alphaproteobacteria</taxon>
        <taxon>Acetobacterales</taxon>
        <taxon>Acetobacteraceae</taxon>
        <taxon>Komagataeibacter</taxon>
    </lineage>
</organism>
<dbReference type="Proteomes" id="UP000427842">
    <property type="component" value="Unassembled WGS sequence"/>
</dbReference>
<gene>
    <name evidence="1" type="ORF">D3W54_00980</name>
</gene>
<proteinExistence type="predicted"/>
<evidence type="ECO:0000313" key="1">
    <source>
        <dbReference type="EMBL" id="KAB8123038.1"/>
    </source>
</evidence>
<dbReference type="EMBL" id="QYAZ01000001">
    <property type="protein sequence ID" value="KAB8123038.1"/>
    <property type="molecule type" value="Genomic_DNA"/>
</dbReference>
<sequence length="121" mass="14470">MAMRRLHLYRAALVDVHYRLSVCYRRLERIDPAMDRLKVALAQYCHLAVRRSEEFRMRLARCLLNMTTSNMIFNQYETALHKAHEAAALYTDLTQSDRETYQPLLRKICDQQALIRKKLQR</sequence>
<evidence type="ECO:0000313" key="2">
    <source>
        <dbReference type="Proteomes" id="UP000427842"/>
    </source>
</evidence>
<keyword evidence="2" id="KW-1185">Reference proteome</keyword>